<comment type="function">
    <text evidence="11">Responsible for channeling the electrons from the oxidation of dihydroorotate from the FMN redox center in the PyrD type B subunit to the ultimate electron acceptor NAD(+).</text>
</comment>
<evidence type="ECO:0000313" key="16">
    <source>
        <dbReference type="Proteomes" id="UP000095743"/>
    </source>
</evidence>
<dbReference type="KEGG" id="gfe:Gferi_18470"/>
<dbReference type="InterPro" id="IPR017927">
    <property type="entry name" value="FAD-bd_FR_type"/>
</dbReference>
<name>A0A1D8GKD1_9FIRM</name>
<dbReference type="PROSITE" id="PS51384">
    <property type="entry name" value="FAD_FR"/>
    <property type="match status" value="1"/>
</dbReference>
<keyword evidence="8 11" id="KW-0249">Electron transport</keyword>
<feature type="binding site" evidence="12">
    <location>
        <begin position="68"/>
        <end position="70"/>
    </location>
    <ligand>
        <name>FAD</name>
        <dbReference type="ChEBI" id="CHEBI:57692"/>
    </ligand>
</feature>
<evidence type="ECO:0000256" key="7">
    <source>
        <dbReference type="ARBA" id="ARBA00022975"/>
    </source>
</evidence>
<keyword evidence="6 11" id="KW-0274">FAD</keyword>
<dbReference type="PRINTS" id="PR00409">
    <property type="entry name" value="PHDIOXRDTASE"/>
</dbReference>
<evidence type="ECO:0000256" key="10">
    <source>
        <dbReference type="ARBA" id="ARBA00023014"/>
    </source>
</evidence>
<evidence type="ECO:0000256" key="1">
    <source>
        <dbReference type="ARBA" id="ARBA00006422"/>
    </source>
</evidence>
<feature type="binding site" evidence="11 13">
    <location>
        <position position="223"/>
    </location>
    <ligand>
        <name>[2Fe-2S] cluster</name>
        <dbReference type="ChEBI" id="CHEBI:190135"/>
    </ligand>
</feature>
<keyword evidence="10 11" id="KW-0411">Iron-sulfur</keyword>
<dbReference type="Pfam" id="PF10418">
    <property type="entry name" value="DHODB_Fe-S_bind"/>
    <property type="match status" value="1"/>
</dbReference>
<comment type="cofactor">
    <cofactor evidence="11">
        <name>[2Fe-2S] cluster</name>
        <dbReference type="ChEBI" id="CHEBI:190135"/>
    </cofactor>
    <text evidence="11">Binds 1 [2Fe-2S] cluster per subunit.</text>
</comment>
<comment type="cofactor">
    <cofactor evidence="13">
        <name>[2Fe-2S] cluster</name>
        <dbReference type="ChEBI" id="CHEBI:190135"/>
    </cofactor>
    <text evidence="13">Binds 1 [2Fe-2S] cluster per subunit.</text>
</comment>
<dbReference type="InterPro" id="IPR019480">
    <property type="entry name" value="Dihydroorotate_DH_Fe-S-bd"/>
</dbReference>
<evidence type="ECO:0000256" key="12">
    <source>
        <dbReference type="PIRSR" id="PIRSR006816-1"/>
    </source>
</evidence>
<feature type="binding site" evidence="11 13">
    <location>
        <position position="243"/>
    </location>
    <ligand>
        <name>[2Fe-2S] cluster</name>
        <dbReference type="ChEBI" id="CHEBI:190135"/>
    </ligand>
</feature>
<feature type="binding site" evidence="11 13">
    <location>
        <position position="226"/>
    </location>
    <ligand>
        <name>[2Fe-2S] cluster</name>
        <dbReference type="ChEBI" id="CHEBI:190135"/>
    </ligand>
</feature>
<keyword evidence="3 11" id="KW-0285">Flavoprotein</keyword>
<organism evidence="15 16">
    <name type="scientific">Geosporobacter ferrireducens</name>
    <dbReference type="NCBI Taxonomy" id="1424294"/>
    <lineage>
        <taxon>Bacteria</taxon>
        <taxon>Bacillati</taxon>
        <taxon>Bacillota</taxon>
        <taxon>Clostridia</taxon>
        <taxon>Peptostreptococcales</taxon>
        <taxon>Thermotaleaceae</taxon>
        <taxon>Geosporobacter</taxon>
    </lineage>
</organism>
<evidence type="ECO:0000256" key="8">
    <source>
        <dbReference type="ARBA" id="ARBA00022982"/>
    </source>
</evidence>
<accession>A0A1D8GKD1</accession>
<dbReference type="GO" id="GO:0050660">
    <property type="term" value="F:flavin adenine dinucleotide binding"/>
    <property type="evidence" value="ECO:0007669"/>
    <property type="project" value="InterPro"/>
</dbReference>
<reference evidence="15 16" key="1">
    <citation type="submission" date="2016-09" db="EMBL/GenBank/DDBJ databases">
        <title>Genomic analysis reveals versatility of anaerobic energy metabolism of Geosporobacter ferrireducens IRF9 of phylum Firmicutes.</title>
        <authorList>
            <person name="Kim S.-J."/>
        </authorList>
    </citation>
    <scope>NUCLEOTIDE SEQUENCE [LARGE SCALE GENOMIC DNA]</scope>
    <source>
        <strain evidence="15 16">IRF9</strain>
    </source>
</reference>
<keyword evidence="4 11" id="KW-0001">2Fe-2S</keyword>
<dbReference type="HAMAP" id="MF_01211">
    <property type="entry name" value="DHODB_Fe_S_bind"/>
    <property type="match status" value="1"/>
</dbReference>
<keyword evidence="2 11" id="KW-0813">Transport</keyword>
<evidence type="ECO:0000256" key="5">
    <source>
        <dbReference type="ARBA" id="ARBA00022723"/>
    </source>
</evidence>
<keyword evidence="9 11" id="KW-0408">Iron</keyword>
<dbReference type="UniPathway" id="UPA00070">
    <property type="reaction ID" value="UER00945"/>
</dbReference>
<dbReference type="Gene3D" id="2.10.240.10">
    <property type="entry name" value="Dihydroorotate dehydrogenase, electron transfer subunit"/>
    <property type="match status" value="1"/>
</dbReference>
<evidence type="ECO:0000313" key="15">
    <source>
        <dbReference type="EMBL" id="AOT71363.1"/>
    </source>
</evidence>
<dbReference type="Gene3D" id="2.40.30.10">
    <property type="entry name" value="Translation factors"/>
    <property type="match status" value="1"/>
</dbReference>
<comment type="similarity">
    <text evidence="1 11">Belongs to the PyrK family.</text>
</comment>
<dbReference type="PANTHER" id="PTHR43513">
    <property type="entry name" value="DIHYDROOROTATE DEHYDROGENASE B (NAD(+)), ELECTRON TRANSFER SUBUNIT"/>
    <property type="match status" value="1"/>
</dbReference>
<dbReference type="GO" id="GO:0016491">
    <property type="term" value="F:oxidoreductase activity"/>
    <property type="evidence" value="ECO:0007669"/>
    <property type="project" value="InterPro"/>
</dbReference>
<dbReference type="GO" id="GO:0009055">
    <property type="term" value="F:electron transfer activity"/>
    <property type="evidence" value="ECO:0007669"/>
    <property type="project" value="UniProtKB-UniRule"/>
</dbReference>
<dbReference type="InterPro" id="IPR012165">
    <property type="entry name" value="Cyt_c3_hydrogenase_gsu"/>
</dbReference>
<dbReference type="Pfam" id="PF00970">
    <property type="entry name" value="FAD_binding_6"/>
    <property type="match status" value="1"/>
</dbReference>
<keyword evidence="5 11" id="KW-0479">Metal-binding</keyword>
<evidence type="ECO:0000256" key="9">
    <source>
        <dbReference type="ARBA" id="ARBA00023004"/>
    </source>
</evidence>
<dbReference type="PIRSF" id="PIRSF006816">
    <property type="entry name" value="Cyc3_hyd_g"/>
    <property type="match status" value="1"/>
</dbReference>
<dbReference type="Pfam" id="PF00175">
    <property type="entry name" value="NAD_binding_1"/>
    <property type="match status" value="1"/>
</dbReference>
<comment type="subunit">
    <text evidence="11">Heterotetramer of 2 PyrK and 2 PyrD type B subunits.</text>
</comment>
<comment type="pathway">
    <text evidence="11">Pyrimidine metabolism; UMP biosynthesis via de novo pathway; orotate from (S)-dihydroorotate (NAD(+) route): step 1/1.</text>
</comment>
<feature type="binding site" evidence="11 13">
    <location>
        <position position="218"/>
    </location>
    <ligand>
        <name>[2Fe-2S] cluster</name>
        <dbReference type="ChEBI" id="CHEBI:190135"/>
    </ligand>
</feature>
<feature type="binding site" evidence="11 12">
    <location>
        <begin position="53"/>
        <end position="56"/>
    </location>
    <ligand>
        <name>FAD</name>
        <dbReference type="ChEBI" id="CHEBI:57692"/>
    </ligand>
</feature>
<protein>
    <recommendedName>
        <fullName evidence="11">Dihydroorotate dehydrogenase B (NAD(+)), electron transfer subunit</fullName>
    </recommendedName>
    <alternativeName>
        <fullName evidence="11">Dihydroorotate oxidase B, electron transfer subunit</fullName>
    </alternativeName>
</protein>
<dbReference type="SUPFAM" id="SSF52343">
    <property type="entry name" value="Ferredoxin reductase-like, C-terminal NADP-linked domain"/>
    <property type="match status" value="1"/>
</dbReference>
<feature type="domain" description="FAD-binding FR-type" evidence="14">
    <location>
        <begin position="2"/>
        <end position="100"/>
    </location>
</feature>
<dbReference type="STRING" id="1424294.Gferi_18470"/>
<dbReference type="Gene3D" id="3.40.50.80">
    <property type="entry name" value="Nucleotide-binding domain of ferredoxin-NADP reductase (FNR) module"/>
    <property type="match status" value="1"/>
</dbReference>
<evidence type="ECO:0000256" key="2">
    <source>
        <dbReference type="ARBA" id="ARBA00022448"/>
    </source>
</evidence>
<evidence type="ECO:0000259" key="14">
    <source>
        <dbReference type="PROSITE" id="PS51384"/>
    </source>
</evidence>
<dbReference type="EMBL" id="CP017269">
    <property type="protein sequence ID" value="AOT71363.1"/>
    <property type="molecule type" value="Genomic_DNA"/>
</dbReference>
<evidence type="ECO:0000256" key="3">
    <source>
        <dbReference type="ARBA" id="ARBA00022630"/>
    </source>
</evidence>
<dbReference type="CDD" id="cd06218">
    <property type="entry name" value="DHOD_e_trans"/>
    <property type="match status" value="1"/>
</dbReference>
<keyword evidence="7 11" id="KW-0665">Pyrimidine biosynthesis</keyword>
<dbReference type="RefSeq" id="WP_069979111.1">
    <property type="nucleotide sequence ID" value="NZ_CP017269.1"/>
</dbReference>
<dbReference type="InterPro" id="IPR050353">
    <property type="entry name" value="PyrK_electron_transfer"/>
</dbReference>
<feature type="binding site" evidence="11 12">
    <location>
        <begin position="75"/>
        <end position="76"/>
    </location>
    <ligand>
        <name>FAD</name>
        <dbReference type="ChEBI" id="CHEBI:57692"/>
    </ligand>
</feature>
<dbReference type="InterPro" id="IPR037117">
    <property type="entry name" value="Dihydroorotate_DH_ele_sf"/>
</dbReference>
<dbReference type="GO" id="GO:0044205">
    <property type="term" value="P:'de novo' UMP biosynthetic process"/>
    <property type="evidence" value="ECO:0007669"/>
    <property type="project" value="UniProtKB-UniRule"/>
</dbReference>
<evidence type="ECO:0000256" key="11">
    <source>
        <dbReference type="HAMAP-Rule" id="MF_01211"/>
    </source>
</evidence>
<dbReference type="AlphaFoldDB" id="A0A1D8GKD1"/>
<comment type="caution">
    <text evidence="11">Lacks conserved residue(s) required for the propagation of feature annotation.</text>
</comment>
<comment type="cofactor">
    <cofactor evidence="11 12">
        <name>FAD</name>
        <dbReference type="ChEBI" id="CHEBI:57692"/>
    </cofactor>
    <text evidence="11 12">Binds 1 FAD per subunit.</text>
</comment>
<dbReference type="Proteomes" id="UP000095743">
    <property type="component" value="Chromosome"/>
</dbReference>
<dbReference type="InterPro" id="IPR017938">
    <property type="entry name" value="Riboflavin_synthase-like_b-brl"/>
</dbReference>
<dbReference type="InterPro" id="IPR001433">
    <property type="entry name" value="OxRdtase_FAD/NAD-bd"/>
</dbReference>
<dbReference type="NCBIfam" id="NF000798">
    <property type="entry name" value="PRK00054.1-3"/>
    <property type="match status" value="1"/>
</dbReference>
<dbReference type="GO" id="GO:0046872">
    <property type="term" value="F:metal ion binding"/>
    <property type="evidence" value="ECO:0007669"/>
    <property type="project" value="UniProtKB-KW"/>
</dbReference>
<evidence type="ECO:0000256" key="4">
    <source>
        <dbReference type="ARBA" id="ARBA00022714"/>
    </source>
</evidence>
<proteinExistence type="inferred from homology"/>
<dbReference type="PANTHER" id="PTHR43513:SF3">
    <property type="entry name" value="DIHYDROOROTATE DEHYDROGENASE B (NAD(+)), ELECTRON TRANSFER SUBUNIT-RELATED"/>
    <property type="match status" value="1"/>
</dbReference>
<evidence type="ECO:0000256" key="6">
    <source>
        <dbReference type="ARBA" id="ARBA00022827"/>
    </source>
</evidence>
<dbReference type="InterPro" id="IPR008333">
    <property type="entry name" value="Cbr1-like_FAD-bd_dom"/>
</dbReference>
<keyword evidence="16" id="KW-1185">Reference proteome</keyword>
<dbReference type="SUPFAM" id="SSF63380">
    <property type="entry name" value="Riboflavin synthase domain-like"/>
    <property type="match status" value="1"/>
</dbReference>
<sequence>MKTSVLSKILANEQISSDIYRIRLERTEEMGEIEPGQFFQVKPKEGEEFFLRRPISICLAESDEIHLVIRKSGKGTKILCGKKAGEYLDLLGPLGNGFTLDEKNQKVTLVGGGIGVAPLLELARRLQGMQVKILLGYRRDPYLIEDFQRFGKEVLVAVDEGDKGYRGYVTDLLEKEIEKEQPDLIYACGPEVMLKKVQLLGKQYQLETQLALEERMACGVGACLVCSCKVKAEENGWHFVRTCKEGPVFSGKEVIFGE</sequence>
<dbReference type="GO" id="GO:0051537">
    <property type="term" value="F:2 iron, 2 sulfur cluster binding"/>
    <property type="evidence" value="ECO:0007669"/>
    <property type="project" value="UniProtKB-KW"/>
</dbReference>
<evidence type="ECO:0000256" key="13">
    <source>
        <dbReference type="PIRSR" id="PIRSR006816-2"/>
    </source>
</evidence>
<gene>
    <name evidence="11" type="primary">pyrK</name>
    <name evidence="15" type="ORF">Gferi_18470</name>
</gene>
<dbReference type="InterPro" id="IPR023455">
    <property type="entry name" value="Dihydroorotate_DHASE_ETsu"/>
</dbReference>
<dbReference type="InterPro" id="IPR039261">
    <property type="entry name" value="FNR_nucleotide-bd"/>
</dbReference>